<organism evidence="1 2">
    <name type="scientific">Scyliorhinus torazame</name>
    <name type="common">Cloudy catshark</name>
    <name type="synonym">Catulus torazame</name>
    <dbReference type="NCBI Taxonomy" id="75743"/>
    <lineage>
        <taxon>Eukaryota</taxon>
        <taxon>Metazoa</taxon>
        <taxon>Chordata</taxon>
        <taxon>Craniata</taxon>
        <taxon>Vertebrata</taxon>
        <taxon>Chondrichthyes</taxon>
        <taxon>Elasmobranchii</taxon>
        <taxon>Galeomorphii</taxon>
        <taxon>Galeoidea</taxon>
        <taxon>Carcharhiniformes</taxon>
        <taxon>Scyliorhinidae</taxon>
        <taxon>Scyliorhinus</taxon>
    </lineage>
</organism>
<feature type="non-terminal residue" evidence="1">
    <location>
        <position position="47"/>
    </location>
</feature>
<accession>A0A401PHU2</accession>
<dbReference type="Proteomes" id="UP000288216">
    <property type="component" value="Unassembled WGS sequence"/>
</dbReference>
<name>A0A401PHU2_SCYTO</name>
<dbReference type="AlphaFoldDB" id="A0A401PHU2"/>
<dbReference type="EMBL" id="BFAA01000508">
    <property type="protein sequence ID" value="GCB72659.1"/>
    <property type="molecule type" value="Genomic_DNA"/>
</dbReference>
<evidence type="ECO:0000313" key="1">
    <source>
        <dbReference type="EMBL" id="GCB72659.1"/>
    </source>
</evidence>
<protein>
    <submittedName>
        <fullName evidence="1">Uncharacterized protein</fullName>
    </submittedName>
</protein>
<keyword evidence="2" id="KW-1185">Reference proteome</keyword>
<proteinExistence type="predicted"/>
<evidence type="ECO:0000313" key="2">
    <source>
        <dbReference type="Proteomes" id="UP000288216"/>
    </source>
</evidence>
<comment type="caution">
    <text evidence="1">The sequence shown here is derived from an EMBL/GenBank/DDBJ whole genome shotgun (WGS) entry which is preliminary data.</text>
</comment>
<sequence>MSRAVEILTRYYLLTLPFIFLRKRQHGSIVDSTIASQLQGPRFDSGL</sequence>
<reference evidence="1 2" key="1">
    <citation type="journal article" date="2018" name="Nat. Ecol. Evol.">
        <title>Shark genomes provide insights into elasmobranch evolution and the origin of vertebrates.</title>
        <authorList>
            <person name="Hara Y"/>
            <person name="Yamaguchi K"/>
            <person name="Onimaru K"/>
            <person name="Kadota M"/>
            <person name="Koyanagi M"/>
            <person name="Keeley SD"/>
            <person name="Tatsumi K"/>
            <person name="Tanaka K"/>
            <person name="Motone F"/>
            <person name="Kageyama Y"/>
            <person name="Nozu R"/>
            <person name="Adachi N"/>
            <person name="Nishimura O"/>
            <person name="Nakagawa R"/>
            <person name="Tanegashima C"/>
            <person name="Kiyatake I"/>
            <person name="Matsumoto R"/>
            <person name="Murakumo K"/>
            <person name="Nishida K"/>
            <person name="Terakita A"/>
            <person name="Kuratani S"/>
            <person name="Sato K"/>
            <person name="Hyodo S Kuraku.S."/>
        </authorList>
    </citation>
    <scope>NUCLEOTIDE SEQUENCE [LARGE SCALE GENOMIC DNA]</scope>
</reference>
<gene>
    <name evidence="1" type="ORF">scyTo_0002116</name>
</gene>